<dbReference type="PANTHER" id="PTHR15114">
    <property type="entry name" value="REPLICATION PROTEIN A3"/>
    <property type="match status" value="1"/>
</dbReference>
<evidence type="ECO:0000256" key="2">
    <source>
        <dbReference type="ARBA" id="ARBA00009761"/>
    </source>
</evidence>
<dbReference type="GO" id="GO:0000724">
    <property type="term" value="P:double-strand break repair via homologous recombination"/>
    <property type="evidence" value="ECO:0000318"/>
    <property type="project" value="GO_Central"/>
</dbReference>
<keyword evidence="5" id="KW-1185">Reference proteome</keyword>
<dbReference type="PANTHER" id="PTHR15114:SF1">
    <property type="entry name" value="REPLICATION PROTEIN A 14 KDA SUBUNIT"/>
    <property type="match status" value="1"/>
</dbReference>
<dbReference type="OMA" id="HEFPEYY"/>
<dbReference type="OrthoDB" id="188186at2759"/>
<dbReference type="Pfam" id="PF08661">
    <property type="entry name" value="Rep_fac-A_3"/>
    <property type="match status" value="1"/>
</dbReference>
<evidence type="ECO:0000256" key="3">
    <source>
        <dbReference type="ARBA" id="ARBA00023242"/>
    </source>
</evidence>
<dbReference type="InterPro" id="IPR013970">
    <property type="entry name" value="Rfa2"/>
</dbReference>
<dbReference type="GO" id="GO:0006284">
    <property type="term" value="P:base-excision repair"/>
    <property type="evidence" value="ECO:0000318"/>
    <property type="project" value="GO_Central"/>
</dbReference>
<accession>A0A6I8NN37</accession>
<organism evidence="4 5">
    <name type="scientific">Ornithorhynchus anatinus</name>
    <name type="common">Duckbill platypus</name>
    <dbReference type="NCBI Taxonomy" id="9258"/>
    <lineage>
        <taxon>Eukaryota</taxon>
        <taxon>Metazoa</taxon>
        <taxon>Chordata</taxon>
        <taxon>Craniata</taxon>
        <taxon>Vertebrata</taxon>
        <taxon>Euteleostomi</taxon>
        <taxon>Mammalia</taxon>
        <taxon>Monotremata</taxon>
        <taxon>Ornithorhynchidae</taxon>
        <taxon>Ornithorhynchus</taxon>
    </lineage>
</organism>
<dbReference type="CDD" id="cd04479">
    <property type="entry name" value="RPA3"/>
    <property type="match status" value="1"/>
</dbReference>
<dbReference type="GO" id="GO:0005662">
    <property type="term" value="C:DNA replication factor A complex"/>
    <property type="evidence" value="ECO:0000318"/>
    <property type="project" value="GO_Central"/>
</dbReference>
<dbReference type="GO" id="GO:0006289">
    <property type="term" value="P:nucleotide-excision repair"/>
    <property type="evidence" value="ECO:0000318"/>
    <property type="project" value="GO_Central"/>
</dbReference>
<dbReference type="SUPFAM" id="SSF50249">
    <property type="entry name" value="Nucleic acid-binding proteins"/>
    <property type="match status" value="1"/>
</dbReference>
<dbReference type="Ensembl" id="ENSOANT00000074432.1">
    <property type="protein sequence ID" value="ENSOANP00000042594.1"/>
    <property type="gene ID" value="ENSOANG00000041840.1"/>
</dbReference>
<dbReference type="FunFam" id="2.40.50.140:FF:000395">
    <property type="entry name" value="Replication protein A3"/>
    <property type="match status" value="1"/>
</dbReference>
<dbReference type="GO" id="GO:0007346">
    <property type="term" value="P:regulation of mitotic cell cycle"/>
    <property type="evidence" value="ECO:0007669"/>
    <property type="project" value="Ensembl"/>
</dbReference>
<dbReference type="GeneTree" id="ENSGT00390000008029"/>
<name>A0A6I8NN37_ORNAN</name>
<dbReference type="GO" id="GO:0035861">
    <property type="term" value="C:site of double-strand break"/>
    <property type="evidence" value="ECO:0000318"/>
    <property type="project" value="GO_Central"/>
</dbReference>
<reference evidence="4" key="1">
    <citation type="submission" date="2025-08" db="UniProtKB">
        <authorList>
            <consortium name="Ensembl"/>
        </authorList>
    </citation>
    <scope>IDENTIFICATION</scope>
    <source>
        <strain evidence="4">Glennie</strain>
    </source>
</reference>
<reference evidence="4" key="2">
    <citation type="submission" date="2025-09" db="UniProtKB">
        <authorList>
            <consortium name="Ensembl"/>
        </authorList>
    </citation>
    <scope>IDENTIFICATION</scope>
    <source>
        <strain evidence="4">Glennie</strain>
    </source>
</reference>
<dbReference type="KEGG" id="oaa:114813824"/>
<dbReference type="GO" id="GO:0003684">
    <property type="term" value="F:damaged DNA binding"/>
    <property type="evidence" value="ECO:0000318"/>
    <property type="project" value="GO_Central"/>
</dbReference>
<dbReference type="Proteomes" id="UP000002279">
    <property type="component" value="Unplaced"/>
</dbReference>
<dbReference type="GO" id="GO:0006298">
    <property type="term" value="P:mismatch repair"/>
    <property type="evidence" value="ECO:0000318"/>
    <property type="project" value="GO_Central"/>
</dbReference>
<keyword evidence="3" id="KW-0539">Nucleus</keyword>
<evidence type="ECO:0000313" key="4">
    <source>
        <dbReference type="Ensembl" id="ENSOANP00000042594.1"/>
    </source>
</evidence>
<dbReference type="InterPro" id="IPR012340">
    <property type="entry name" value="NA-bd_OB-fold"/>
</dbReference>
<gene>
    <name evidence="4" type="primary">RPA3</name>
</gene>
<dbReference type="GeneID" id="114813824"/>
<dbReference type="GO" id="GO:0042127">
    <property type="term" value="P:regulation of cell population proliferation"/>
    <property type="evidence" value="ECO:0007669"/>
    <property type="project" value="Ensembl"/>
</dbReference>
<dbReference type="Gene3D" id="2.40.50.140">
    <property type="entry name" value="Nucleic acid-binding proteins"/>
    <property type="match status" value="1"/>
</dbReference>
<comment type="subcellular location">
    <subcellularLocation>
        <location evidence="1">Nucleus</location>
    </subcellularLocation>
</comment>
<dbReference type="RefSeq" id="XP_028926897.1">
    <property type="nucleotide sequence ID" value="XM_029071064.2"/>
</dbReference>
<evidence type="ECO:0000313" key="5">
    <source>
        <dbReference type="Proteomes" id="UP000002279"/>
    </source>
</evidence>
<proteinExistence type="inferred from homology"/>
<sequence>MAELAEPPRPRVGVAALHRFVERPVCLVGRLDKIHPTGKSFVLVDGEGKTATIELVEPLNEELSGVVEVVGKVTTKGTVLCSAFVPFREDNGRFDLGLYSEAVKIIHDFPQYYPFGAATHE</sequence>
<dbReference type="AlphaFoldDB" id="A0A6I8NN37"/>
<dbReference type="FunCoup" id="A0A6I8NN37">
    <property type="interactions" value="931"/>
</dbReference>
<comment type="similarity">
    <text evidence="2">Belongs to the replication factor A protein 3 family.</text>
</comment>
<dbReference type="GO" id="GO:0003697">
    <property type="term" value="F:single-stranded DNA binding"/>
    <property type="evidence" value="ECO:0000318"/>
    <property type="project" value="GO_Central"/>
</dbReference>
<dbReference type="Bgee" id="ENSOANG00000041840">
    <property type="expression patterns" value="Expressed in testis and 7 other cell types or tissues"/>
</dbReference>
<dbReference type="GO" id="GO:0006260">
    <property type="term" value="P:DNA replication"/>
    <property type="evidence" value="ECO:0000318"/>
    <property type="project" value="GO_Central"/>
</dbReference>
<dbReference type="CTD" id="6119"/>
<evidence type="ECO:0000256" key="1">
    <source>
        <dbReference type="ARBA" id="ARBA00004123"/>
    </source>
</evidence>
<dbReference type="InParanoid" id="A0A6I8NN37"/>
<protein>
    <submittedName>
        <fullName evidence="4">Replication protein A3</fullName>
    </submittedName>
</protein>